<protein>
    <submittedName>
        <fullName evidence="2">Uncharacterized protein</fullName>
    </submittedName>
</protein>
<name>A0A3M7PNA8_BRAPC</name>
<evidence type="ECO:0000313" key="3">
    <source>
        <dbReference type="Proteomes" id="UP000276133"/>
    </source>
</evidence>
<evidence type="ECO:0000313" key="2">
    <source>
        <dbReference type="EMBL" id="RNA00469.1"/>
    </source>
</evidence>
<comment type="caution">
    <text evidence="2">The sequence shown here is derived from an EMBL/GenBank/DDBJ whole genome shotgun (WGS) entry which is preliminary data.</text>
</comment>
<keyword evidence="1" id="KW-0812">Transmembrane</keyword>
<evidence type="ECO:0000256" key="1">
    <source>
        <dbReference type="SAM" id="Phobius"/>
    </source>
</evidence>
<sequence>MLTKVNNTLKKSIKFVIANGLYFNLNFILSHIDKIKKINKKLFELDTNLSLFNLVPVNKIPFVLNFDFFLDFTFYFLLNYTELKETYY</sequence>
<dbReference type="AlphaFoldDB" id="A0A3M7PNA8"/>
<organism evidence="2 3">
    <name type="scientific">Brachionus plicatilis</name>
    <name type="common">Marine rotifer</name>
    <name type="synonym">Brachionus muelleri</name>
    <dbReference type="NCBI Taxonomy" id="10195"/>
    <lineage>
        <taxon>Eukaryota</taxon>
        <taxon>Metazoa</taxon>
        <taxon>Spiralia</taxon>
        <taxon>Gnathifera</taxon>
        <taxon>Rotifera</taxon>
        <taxon>Eurotatoria</taxon>
        <taxon>Monogononta</taxon>
        <taxon>Pseudotrocha</taxon>
        <taxon>Ploima</taxon>
        <taxon>Brachionidae</taxon>
        <taxon>Brachionus</taxon>
    </lineage>
</organism>
<keyword evidence="1" id="KW-0472">Membrane</keyword>
<keyword evidence="1" id="KW-1133">Transmembrane helix</keyword>
<dbReference type="EMBL" id="REGN01009734">
    <property type="protein sequence ID" value="RNA00469.1"/>
    <property type="molecule type" value="Genomic_DNA"/>
</dbReference>
<proteinExistence type="predicted"/>
<gene>
    <name evidence="2" type="ORF">BpHYR1_003349</name>
</gene>
<feature type="transmembrane region" description="Helical" evidence="1">
    <location>
        <begin position="12"/>
        <end position="32"/>
    </location>
</feature>
<dbReference type="Proteomes" id="UP000276133">
    <property type="component" value="Unassembled WGS sequence"/>
</dbReference>
<accession>A0A3M7PNA8</accession>
<reference evidence="2 3" key="1">
    <citation type="journal article" date="2018" name="Sci. Rep.">
        <title>Genomic signatures of local adaptation to the degree of environmental predictability in rotifers.</title>
        <authorList>
            <person name="Franch-Gras L."/>
            <person name="Hahn C."/>
            <person name="Garcia-Roger E.M."/>
            <person name="Carmona M.J."/>
            <person name="Serra M."/>
            <person name="Gomez A."/>
        </authorList>
    </citation>
    <scope>NUCLEOTIDE SEQUENCE [LARGE SCALE GENOMIC DNA]</scope>
    <source>
        <strain evidence="2">HYR1</strain>
    </source>
</reference>
<keyword evidence="3" id="KW-1185">Reference proteome</keyword>